<sequence>MFSVPLWQKLSFKRELRTLMTMNFSHFQTQVQTILTTELPAAEAIISQGRAIAKDLHIGRTAFFDEMGVVSEAEYKRRCIREKKIMYHAHIGMSSWQATAEALQHLYQTAEDHHFVIDRAGICLDRRMGLPQEYRKQAPAETGPLLESPEDWRQIGQVVPIQAHTGDFMIGFPAATENTINALNAGVTTIGNLSQFFAHEVPMWRDQVTTTVETVRAMALMGALREQGTLIHSYLEDGFAALFHDCATVAGWAYLERYIVEQLLDAKLAHCIGGLTSNPVKRAGWVFALDAIHDHNCIGSMFYGDTISFSRDFALNRGLVAEYLLWDILAQIECPTGHAVHPLPVTEAVRVPSAEEIAEIQIFGHRIEETARRLWPYIDFSASRVFAEKVTSAGKTVFTSALDGLQEAGVDTQNPVQLLYVLKRLGPAIFEEMFGAGKVDEANIRRRQPLVPTDVFEMSLACVEQYRPLFNQPQVKQRLQGRRMLIASTDVHEHAILVIHQLLSEAGVEMINLGPEKNPDEIAAEACARNVEAILISTHNGMALEYAKRLKTELRKHQVELPVLMGGVLNQKFENQALPVDVTQSLKELGMYPCVALEGGIRKMLAANEDKEVIE</sequence>
<dbReference type="SUPFAM" id="SSF52242">
    <property type="entry name" value="Cobalamin (vitamin B12)-binding domain"/>
    <property type="match status" value="1"/>
</dbReference>
<feature type="domain" description="B12-binding" evidence="1">
    <location>
        <begin position="479"/>
        <end position="615"/>
    </location>
</feature>
<proteinExistence type="predicted"/>
<dbReference type="GO" id="GO:0031419">
    <property type="term" value="F:cobalamin binding"/>
    <property type="evidence" value="ECO:0007669"/>
    <property type="project" value="InterPro"/>
</dbReference>
<dbReference type="InterPro" id="IPR036724">
    <property type="entry name" value="Cobalamin-bd_sf"/>
</dbReference>
<evidence type="ECO:0000313" key="3">
    <source>
        <dbReference type="Proteomes" id="UP000030661"/>
    </source>
</evidence>
<gene>
    <name evidence="2" type="ORF">U27_02098</name>
</gene>
<accession>A0A0S6W9V3</accession>
<name>A0A0S6W9V3_VECG1</name>
<dbReference type="Gene3D" id="3.40.50.280">
    <property type="entry name" value="Cobalamin-binding domain"/>
    <property type="match status" value="1"/>
</dbReference>
<dbReference type="STRING" id="1499967.U27_02098"/>
<evidence type="ECO:0000259" key="1">
    <source>
        <dbReference type="PROSITE" id="PS51332"/>
    </source>
</evidence>
<reference evidence="2" key="1">
    <citation type="journal article" date="2015" name="PeerJ">
        <title>First genomic representation of candidate bacterial phylum KSB3 points to enhanced environmental sensing as a trigger of wastewater bulking.</title>
        <authorList>
            <person name="Sekiguchi Y."/>
            <person name="Ohashi A."/>
            <person name="Parks D.H."/>
            <person name="Yamauchi T."/>
            <person name="Tyson G.W."/>
            <person name="Hugenholtz P."/>
        </authorList>
    </citation>
    <scope>NUCLEOTIDE SEQUENCE [LARGE SCALE GENOMIC DNA]</scope>
</reference>
<protein>
    <recommendedName>
        <fullName evidence="1">B12-binding domain-containing protein</fullName>
    </recommendedName>
</protein>
<dbReference type="AlphaFoldDB" id="A0A0S6W9V3"/>
<keyword evidence="3" id="KW-1185">Reference proteome</keyword>
<organism evidence="2">
    <name type="scientific">Vecturithrix granuli</name>
    <dbReference type="NCBI Taxonomy" id="1499967"/>
    <lineage>
        <taxon>Bacteria</taxon>
        <taxon>Candidatus Moduliflexota</taxon>
        <taxon>Candidatus Vecturitrichia</taxon>
        <taxon>Candidatus Vecturitrichales</taxon>
        <taxon>Candidatus Vecturitrichaceae</taxon>
        <taxon>Candidatus Vecturithrix</taxon>
    </lineage>
</organism>
<dbReference type="GO" id="GO:0046872">
    <property type="term" value="F:metal ion binding"/>
    <property type="evidence" value="ECO:0007669"/>
    <property type="project" value="InterPro"/>
</dbReference>
<dbReference type="CDD" id="cd02065">
    <property type="entry name" value="B12-binding_like"/>
    <property type="match status" value="1"/>
</dbReference>
<dbReference type="PROSITE" id="PS51332">
    <property type="entry name" value="B12_BINDING"/>
    <property type="match status" value="1"/>
</dbReference>
<dbReference type="Pfam" id="PF02310">
    <property type="entry name" value="B12-binding"/>
    <property type="match status" value="1"/>
</dbReference>
<dbReference type="eggNOG" id="COG5012">
    <property type="taxonomic scope" value="Bacteria"/>
</dbReference>
<dbReference type="EMBL" id="DF820463">
    <property type="protein sequence ID" value="GAK55266.1"/>
    <property type="molecule type" value="Genomic_DNA"/>
</dbReference>
<dbReference type="InterPro" id="IPR006158">
    <property type="entry name" value="Cobalamin-bd"/>
</dbReference>
<evidence type="ECO:0000313" key="2">
    <source>
        <dbReference type="EMBL" id="GAK55266.1"/>
    </source>
</evidence>
<dbReference type="Proteomes" id="UP000030661">
    <property type="component" value="Unassembled WGS sequence"/>
</dbReference>
<dbReference type="HOGENOM" id="CLU_469093_0_0_0"/>